<dbReference type="AlphaFoldDB" id="A0A0A9EBI8"/>
<feature type="compositionally biased region" description="Basic and acidic residues" evidence="1">
    <location>
        <begin position="81"/>
        <end position="95"/>
    </location>
</feature>
<reference evidence="2" key="1">
    <citation type="submission" date="2014-09" db="EMBL/GenBank/DDBJ databases">
        <authorList>
            <person name="Magalhaes I.L.F."/>
            <person name="Oliveira U."/>
            <person name="Santos F.R."/>
            <person name="Vidigal T.H.D.A."/>
            <person name="Brescovit A.D."/>
            <person name="Santos A.J."/>
        </authorList>
    </citation>
    <scope>NUCLEOTIDE SEQUENCE</scope>
    <source>
        <tissue evidence="2">Shoot tissue taken approximately 20 cm above the soil surface</tissue>
    </source>
</reference>
<proteinExistence type="predicted"/>
<evidence type="ECO:0000256" key="1">
    <source>
        <dbReference type="SAM" id="MobiDB-lite"/>
    </source>
</evidence>
<dbReference type="EMBL" id="GBRH01201492">
    <property type="protein sequence ID" value="JAD96403.1"/>
    <property type="molecule type" value="Transcribed_RNA"/>
</dbReference>
<sequence>MTLQPHKMLLLSVIPGYFRAWKLKISLLWFHYCITKAKRGPAVLPVSCGGLWALLGRCGPGLPTIPDVQFLTKKQFPMCKRKSDFGGKSPPREPSRPATCLPLAPIPPPQPPLLP</sequence>
<accession>A0A0A9EBI8</accession>
<feature type="compositionally biased region" description="Pro residues" evidence="1">
    <location>
        <begin position="104"/>
        <end position="115"/>
    </location>
</feature>
<reference evidence="2" key="2">
    <citation type="journal article" date="2015" name="Data Brief">
        <title>Shoot transcriptome of the giant reed, Arundo donax.</title>
        <authorList>
            <person name="Barrero R.A."/>
            <person name="Guerrero F.D."/>
            <person name="Moolhuijzen P."/>
            <person name="Goolsby J.A."/>
            <person name="Tidwell J."/>
            <person name="Bellgard S.E."/>
            <person name="Bellgard M.I."/>
        </authorList>
    </citation>
    <scope>NUCLEOTIDE SEQUENCE</scope>
    <source>
        <tissue evidence="2">Shoot tissue taken approximately 20 cm above the soil surface</tissue>
    </source>
</reference>
<protein>
    <submittedName>
        <fullName evidence="2">Uncharacterized protein</fullName>
    </submittedName>
</protein>
<evidence type="ECO:0000313" key="2">
    <source>
        <dbReference type="EMBL" id="JAD96403.1"/>
    </source>
</evidence>
<organism evidence="2">
    <name type="scientific">Arundo donax</name>
    <name type="common">Giant reed</name>
    <name type="synonym">Donax arundinaceus</name>
    <dbReference type="NCBI Taxonomy" id="35708"/>
    <lineage>
        <taxon>Eukaryota</taxon>
        <taxon>Viridiplantae</taxon>
        <taxon>Streptophyta</taxon>
        <taxon>Embryophyta</taxon>
        <taxon>Tracheophyta</taxon>
        <taxon>Spermatophyta</taxon>
        <taxon>Magnoliopsida</taxon>
        <taxon>Liliopsida</taxon>
        <taxon>Poales</taxon>
        <taxon>Poaceae</taxon>
        <taxon>PACMAD clade</taxon>
        <taxon>Arundinoideae</taxon>
        <taxon>Arundineae</taxon>
        <taxon>Arundo</taxon>
    </lineage>
</organism>
<feature type="region of interest" description="Disordered" evidence="1">
    <location>
        <begin position="81"/>
        <end position="115"/>
    </location>
</feature>
<name>A0A0A9EBI8_ARUDO</name>